<dbReference type="SUPFAM" id="SSF53067">
    <property type="entry name" value="Actin-like ATPase domain"/>
    <property type="match status" value="1"/>
</dbReference>
<name>A0A4S4C4U8_9BACL</name>
<proteinExistence type="predicted"/>
<organism evidence="1 2">
    <name type="scientific">Cohnella fermenti</name>
    <dbReference type="NCBI Taxonomy" id="2565925"/>
    <lineage>
        <taxon>Bacteria</taxon>
        <taxon>Bacillati</taxon>
        <taxon>Bacillota</taxon>
        <taxon>Bacilli</taxon>
        <taxon>Bacillales</taxon>
        <taxon>Paenibacillaceae</taxon>
        <taxon>Cohnella</taxon>
    </lineage>
</organism>
<dbReference type="Proteomes" id="UP000310636">
    <property type="component" value="Unassembled WGS sequence"/>
</dbReference>
<evidence type="ECO:0008006" key="3">
    <source>
        <dbReference type="Google" id="ProtNLM"/>
    </source>
</evidence>
<sequence>MLSLGLWRKKKECNLMAIGQRLQRMLRRSCTGIEMTDSSIKWICLEYRRASAPVVQSFAIEPLAEGAIVDGVVMNREAVILAMNSLLGRIPAYSRRVHFALPSPLVLARMLRLPDIREADLRKMIRFEVEHSLQLPFEHPYYDFVKLTGTDGDKPHQPSLKSLFASKRHTEAGHLQIMGAPSAQPEDGMCDVLLVAASRKRIGEYEDIFGRCSLRPASFDIKSFGLLRLLRTDAAYRYDQTVLLADVGPIHADMIIIHQGSVHVSRSVPLAGGARASAASPASFGELCAEFTDEIDRLTKFYLYMLENRGHEVTQVVLTGEHERLEEIGQFLRRELPIASRLLSNPGYSSPAGDFAPKFHAFAAPMGLALKECEA</sequence>
<comment type="caution">
    <text evidence="1">The sequence shown here is derived from an EMBL/GenBank/DDBJ whole genome shotgun (WGS) entry which is preliminary data.</text>
</comment>
<dbReference type="AlphaFoldDB" id="A0A4S4C4U8"/>
<protein>
    <recommendedName>
        <fullName evidence="3">Pilus assembly protein PilM</fullName>
    </recommendedName>
</protein>
<dbReference type="Gene3D" id="3.30.420.40">
    <property type="match status" value="1"/>
</dbReference>
<reference evidence="1 2" key="1">
    <citation type="submission" date="2019-04" db="EMBL/GenBank/DDBJ databases">
        <title>Cohnella sp. nov. isolated from preserved vegetables.</title>
        <authorList>
            <person name="Lin S.-Y."/>
            <person name="Hung M.-H."/>
            <person name="Young C.-C."/>
        </authorList>
    </citation>
    <scope>NUCLEOTIDE SEQUENCE [LARGE SCALE GENOMIC DNA]</scope>
    <source>
        <strain evidence="1 2">CC-MHH1044</strain>
    </source>
</reference>
<dbReference type="PANTHER" id="PTHR32432">
    <property type="entry name" value="CELL DIVISION PROTEIN FTSA-RELATED"/>
    <property type="match status" value="1"/>
</dbReference>
<dbReference type="InterPro" id="IPR005883">
    <property type="entry name" value="PilM"/>
</dbReference>
<accession>A0A4S4C4U8</accession>
<dbReference type="Pfam" id="PF11104">
    <property type="entry name" value="PilM_2"/>
    <property type="match status" value="1"/>
</dbReference>
<dbReference type="PANTHER" id="PTHR32432:SF3">
    <property type="entry name" value="ETHANOLAMINE UTILIZATION PROTEIN EUTJ"/>
    <property type="match status" value="1"/>
</dbReference>
<gene>
    <name evidence="1" type="ORF">E6C55_07375</name>
</gene>
<dbReference type="InterPro" id="IPR050696">
    <property type="entry name" value="FtsA/MreB"/>
</dbReference>
<dbReference type="OrthoDB" id="2690797at2"/>
<dbReference type="EMBL" id="SSOB01000007">
    <property type="protein sequence ID" value="THF82194.1"/>
    <property type="molecule type" value="Genomic_DNA"/>
</dbReference>
<evidence type="ECO:0000313" key="1">
    <source>
        <dbReference type="EMBL" id="THF82194.1"/>
    </source>
</evidence>
<evidence type="ECO:0000313" key="2">
    <source>
        <dbReference type="Proteomes" id="UP000310636"/>
    </source>
</evidence>
<dbReference type="InterPro" id="IPR043129">
    <property type="entry name" value="ATPase_NBD"/>
</dbReference>
<keyword evidence="2" id="KW-1185">Reference proteome</keyword>